<gene>
    <name evidence="10" type="ORF">ADUPG1_010380</name>
</gene>
<keyword evidence="3" id="KW-0460">Magnesium</keyword>
<dbReference type="InterPro" id="IPR000477">
    <property type="entry name" value="RT_dom"/>
</dbReference>
<dbReference type="InterPro" id="IPR043502">
    <property type="entry name" value="DNA/RNA_pol_sf"/>
</dbReference>
<dbReference type="Pfam" id="PF17919">
    <property type="entry name" value="RT_RNaseH_2"/>
    <property type="match status" value="1"/>
</dbReference>
<name>A0ABQ5JUX8_9EUKA</name>
<evidence type="ECO:0000256" key="6">
    <source>
        <dbReference type="ARBA" id="ARBA00023268"/>
    </source>
</evidence>
<dbReference type="InterPro" id="IPR050951">
    <property type="entry name" value="Retrovirus_Pol_polyprotein"/>
</dbReference>
<keyword evidence="7" id="KW-0862">Zinc</keyword>
<evidence type="ECO:0000256" key="5">
    <source>
        <dbReference type="ARBA" id="ARBA00023125"/>
    </source>
</evidence>
<accession>A0ABQ5JUX8</accession>
<evidence type="ECO:0000256" key="7">
    <source>
        <dbReference type="PROSITE-ProRule" id="PRU00047"/>
    </source>
</evidence>
<evidence type="ECO:0000256" key="1">
    <source>
        <dbReference type="ARBA" id="ARBA00022670"/>
    </source>
</evidence>
<dbReference type="Gene3D" id="4.10.60.10">
    <property type="entry name" value="Zinc finger, CCHC-type"/>
    <property type="match status" value="1"/>
</dbReference>
<evidence type="ECO:0000256" key="2">
    <source>
        <dbReference type="ARBA" id="ARBA00022750"/>
    </source>
</evidence>
<sequence length="729" mass="82438">MTTVSAYFGATTGLDAVYEFQKLKLFTLNLKQASIYVVKYREVLDGVAEVERPSDELIGKYFLRGIKNSRFRQRMEVALDSQELSMKLLTKTLMEQIALVAEAQDDARGYEDEKKRFSASTSGKRRESSHQPFTKEAKRQSKPLDQIRCFNCGKTGHYASKCPYPKRSVKDKSAYLSRVTPSVVLFTTATSTTSIVTIPLLIRNTEGSKEKISSRAILDTGASMSFIPEHMLLEIPGSVRKERFVCTITLADGSEMMSEHRVILFITIPNGTLGKPISFWEVFLVWPSKGSEIILGLKTILEKGLLDLLEQSYRGIEQNEMESDDLELPGSQDLISSEVVEGIEGSILEITDHYMEVMSQCDSAPKIIDQYEIVLEKGKKFLASERRRISPKHMEFIGDEMRKLKHDGVVEECKAPAFSPIVVVPKKGNKWRLCVDYRTLNSITVGFKFPLPHIDMMLDRLEGCTVFGLIDLSQGFHQVPIKESDRILTAFETPMGMFQWKCLPFGLKNGPIAGKTTEGFLESLKLIMQRIEEYKLRINIEKCMLGVKKLTYLGYEISKEGKRVDPDRIRAINAIRTPKSKKNVRSILGMINFCRDFIGDCSTSYPLSQLTTKSGEFYWNEECENAFRELKKKLLGAPVLTFPKDDCSLALYTDASDYGVGGILIQEDSKGRRSIIKFVSKTLTAQQRAWKVIEKECFGIVFTIRKPSKSDISSEDTKSKTNEMVFGVM</sequence>
<dbReference type="CDD" id="cd01647">
    <property type="entry name" value="RT_LTR"/>
    <property type="match status" value="1"/>
</dbReference>
<dbReference type="InterPro" id="IPR001969">
    <property type="entry name" value="Aspartic_peptidase_AS"/>
</dbReference>
<dbReference type="PANTHER" id="PTHR37984:SF5">
    <property type="entry name" value="PROTEIN NYNRIN-LIKE"/>
    <property type="match status" value="1"/>
</dbReference>
<proteinExistence type="predicted"/>
<dbReference type="Pfam" id="PF00098">
    <property type="entry name" value="zf-CCHC"/>
    <property type="match status" value="1"/>
</dbReference>
<comment type="caution">
    <text evidence="10">The sequence shown here is derived from an EMBL/GenBank/DDBJ whole genome shotgun (WGS) entry which is preliminary data.</text>
</comment>
<dbReference type="SUPFAM" id="SSF57756">
    <property type="entry name" value="Retrovirus zinc finger-like domains"/>
    <property type="match status" value="1"/>
</dbReference>
<dbReference type="Proteomes" id="UP001057375">
    <property type="component" value="Unassembled WGS sequence"/>
</dbReference>
<organism evidence="10 11">
    <name type="scientific">Aduncisulcus paluster</name>
    <dbReference type="NCBI Taxonomy" id="2918883"/>
    <lineage>
        <taxon>Eukaryota</taxon>
        <taxon>Metamonada</taxon>
        <taxon>Carpediemonas-like organisms</taxon>
        <taxon>Aduncisulcus</taxon>
    </lineage>
</organism>
<keyword evidence="2" id="KW-0064">Aspartyl protease</keyword>
<dbReference type="InterPro" id="IPR041577">
    <property type="entry name" value="RT_RNaseH_2"/>
</dbReference>
<dbReference type="PROSITE" id="PS00141">
    <property type="entry name" value="ASP_PROTEASE"/>
    <property type="match status" value="1"/>
</dbReference>
<dbReference type="Pfam" id="PF00078">
    <property type="entry name" value="RVT_1"/>
    <property type="match status" value="1"/>
</dbReference>
<protein>
    <recommendedName>
        <fullName evidence="9">CCHC-type domain-containing protein</fullName>
    </recommendedName>
</protein>
<dbReference type="InterPro" id="IPR036875">
    <property type="entry name" value="Znf_CCHC_sf"/>
</dbReference>
<evidence type="ECO:0000313" key="10">
    <source>
        <dbReference type="EMBL" id="GKT13974.1"/>
    </source>
</evidence>
<keyword evidence="7" id="KW-0479">Metal-binding</keyword>
<dbReference type="Gene3D" id="3.30.70.270">
    <property type="match status" value="3"/>
</dbReference>
<evidence type="ECO:0000256" key="4">
    <source>
        <dbReference type="ARBA" id="ARBA00022908"/>
    </source>
</evidence>
<keyword evidence="5" id="KW-0238">DNA-binding</keyword>
<feature type="domain" description="CCHC-type" evidence="9">
    <location>
        <begin position="148"/>
        <end position="163"/>
    </location>
</feature>
<keyword evidence="7" id="KW-0863">Zinc-finger</keyword>
<evidence type="ECO:0000256" key="8">
    <source>
        <dbReference type="SAM" id="MobiDB-lite"/>
    </source>
</evidence>
<dbReference type="PANTHER" id="PTHR37984">
    <property type="entry name" value="PROTEIN CBG26694"/>
    <property type="match status" value="1"/>
</dbReference>
<evidence type="ECO:0000259" key="9">
    <source>
        <dbReference type="PROSITE" id="PS50158"/>
    </source>
</evidence>
<keyword evidence="6" id="KW-0511">Multifunctional enzyme</keyword>
<dbReference type="CDD" id="cd00303">
    <property type="entry name" value="retropepsin_like"/>
    <property type="match status" value="1"/>
</dbReference>
<dbReference type="EMBL" id="BQXS01011555">
    <property type="protein sequence ID" value="GKT13974.1"/>
    <property type="molecule type" value="Genomic_DNA"/>
</dbReference>
<dbReference type="InterPro" id="IPR001878">
    <property type="entry name" value="Znf_CCHC"/>
</dbReference>
<reference evidence="10" key="1">
    <citation type="submission" date="2022-03" db="EMBL/GenBank/DDBJ databases">
        <title>Draft genome sequence of Aduncisulcus paluster, a free-living microaerophilic Fornicata.</title>
        <authorList>
            <person name="Yuyama I."/>
            <person name="Kume K."/>
            <person name="Tamura T."/>
            <person name="Inagaki Y."/>
            <person name="Hashimoto T."/>
        </authorList>
    </citation>
    <scope>NUCLEOTIDE SEQUENCE</scope>
    <source>
        <strain evidence="10">NY0171</strain>
    </source>
</reference>
<feature type="compositionally biased region" description="Basic and acidic residues" evidence="8">
    <location>
        <begin position="124"/>
        <end position="139"/>
    </location>
</feature>
<evidence type="ECO:0000256" key="3">
    <source>
        <dbReference type="ARBA" id="ARBA00022842"/>
    </source>
</evidence>
<dbReference type="SMART" id="SM00343">
    <property type="entry name" value="ZnF_C2HC"/>
    <property type="match status" value="1"/>
</dbReference>
<keyword evidence="4" id="KW-0229">DNA integration</keyword>
<dbReference type="Gene3D" id="3.10.10.10">
    <property type="entry name" value="HIV Type 1 Reverse Transcriptase, subunit A, domain 1"/>
    <property type="match status" value="1"/>
</dbReference>
<keyword evidence="11" id="KW-1185">Reference proteome</keyword>
<dbReference type="SUPFAM" id="SSF56672">
    <property type="entry name" value="DNA/RNA polymerases"/>
    <property type="match status" value="1"/>
</dbReference>
<dbReference type="InterPro" id="IPR043128">
    <property type="entry name" value="Rev_trsase/Diguanyl_cyclase"/>
</dbReference>
<dbReference type="PROSITE" id="PS50158">
    <property type="entry name" value="ZF_CCHC"/>
    <property type="match status" value="1"/>
</dbReference>
<keyword evidence="1" id="KW-0645">Protease</keyword>
<keyword evidence="2" id="KW-0378">Hydrolase</keyword>
<evidence type="ECO:0000313" key="11">
    <source>
        <dbReference type="Proteomes" id="UP001057375"/>
    </source>
</evidence>
<feature type="region of interest" description="Disordered" evidence="8">
    <location>
        <begin position="111"/>
        <end position="141"/>
    </location>
</feature>